<reference evidence="2 3" key="1">
    <citation type="submission" date="2016-02" db="EMBL/GenBank/DDBJ databases">
        <title>Comparison of Clostridium stercorarium subspecies using comparative genomics and transcriptomics.</title>
        <authorList>
            <person name="Schellenberg J."/>
            <person name="Thallinger G."/>
            <person name="Levin D.B."/>
            <person name="Zhang X."/>
            <person name="Alvare G."/>
            <person name="Fristensky B."/>
            <person name="Sparling R."/>
        </authorList>
    </citation>
    <scope>NUCLEOTIDE SEQUENCE [LARGE SCALE GENOMIC DNA]</scope>
    <source>
        <strain evidence="2 3">DSM 2910</strain>
    </source>
</reference>
<dbReference type="InterPro" id="IPR002563">
    <property type="entry name" value="Flavin_Rdtase-like_dom"/>
</dbReference>
<dbReference type="EMBL" id="CP014672">
    <property type="protein sequence ID" value="ANW99171.1"/>
    <property type="molecule type" value="Genomic_DNA"/>
</dbReference>
<evidence type="ECO:0000259" key="1">
    <source>
        <dbReference type="Pfam" id="PF01613"/>
    </source>
</evidence>
<organism evidence="2 3">
    <name type="scientific">Thermoclostridium stercorarium subsp. thermolacticum DSM 2910</name>
    <dbReference type="NCBI Taxonomy" id="1121336"/>
    <lineage>
        <taxon>Bacteria</taxon>
        <taxon>Bacillati</taxon>
        <taxon>Bacillota</taxon>
        <taxon>Clostridia</taxon>
        <taxon>Eubacteriales</taxon>
        <taxon>Oscillospiraceae</taxon>
        <taxon>Thermoclostridium</taxon>
    </lineage>
</organism>
<dbReference type="SUPFAM" id="SSF50475">
    <property type="entry name" value="FMN-binding split barrel"/>
    <property type="match status" value="1"/>
</dbReference>
<dbReference type="RefSeq" id="WP_015359546.1">
    <property type="nucleotide sequence ID" value="NZ_CP014672.1"/>
</dbReference>
<dbReference type="Pfam" id="PF01613">
    <property type="entry name" value="Flavin_Reduct"/>
    <property type="match status" value="1"/>
</dbReference>
<dbReference type="AlphaFoldDB" id="A0A1B1YEI4"/>
<protein>
    <recommendedName>
        <fullName evidence="1">Flavin reductase like domain-containing protein</fullName>
    </recommendedName>
</protein>
<gene>
    <name evidence="2" type="ORF">CSTERTH_09100</name>
</gene>
<dbReference type="GO" id="GO:0010181">
    <property type="term" value="F:FMN binding"/>
    <property type="evidence" value="ECO:0007669"/>
    <property type="project" value="InterPro"/>
</dbReference>
<evidence type="ECO:0000313" key="3">
    <source>
        <dbReference type="Proteomes" id="UP000092971"/>
    </source>
</evidence>
<dbReference type="Proteomes" id="UP000092971">
    <property type="component" value="Chromosome"/>
</dbReference>
<accession>A0A1B1YEI4</accession>
<sequence>MAEFRAFNYGANAVCFQKNGRKYGMICSWATQVDYDKIVMLIGAQSVTGKNISKGDIIGVSVLSTQQENVVNILGNNHSDEVDKFLNIDYTLNNSAILINSASVNMVIEVIDVLHLPGIEEDSLVYGLIKSFTKSDKPMLTIR</sequence>
<name>A0A1B1YEI4_THEST</name>
<dbReference type="InterPro" id="IPR012349">
    <property type="entry name" value="Split_barrel_FMN-bd"/>
</dbReference>
<proteinExistence type="predicted"/>
<feature type="domain" description="Flavin reductase like" evidence="1">
    <location>
        <begin position="8"/>
        <end position="132"/>
    </location>
</feature>
<dbReference type="GO" id="GO:0016646">
    <property type="term" value="F:oxidoreductase activity, acting on the CH-NH group of donors, NAD or NADP as acceptor"/>
    <property type="evidence" value="ECO:0007669"/>
    <property type="project" value="UniProtKB-ARBA"/>
</dbReference>
<dbReference type="Gene3D" id="2.30.110.10">
    <property type="entry name" value="Electron Transport, Fmn-binding Protein, Chain A"/>
    <property type="match status" value="1"/>
</dbReference>
<evidence type="ECO:0000313" key="2">
    <source>
        <dbReference type="EMBL" id="ANW99171.1"/>
    </source>
</evidence>
<dbReference type="OrthoDB" id="1904294at2"/>